<feature type="region of interest" description="Disordered" evidence="2">
    <location>
        <begin position="246"/>
        <end position="274"/>
    </location>
</feature>
<evidence type="ECO:0000313" key="4">
    <source>
        <dbReference type="EMBL" id="GAA1096162.1"/>
    </source>
</evidence>
<dbReference type="SUPFAM" id="SSF81606">
    <property type="entry name" value="PP2C-like"/>
    <property type="match status" value="1"/>
</dbReference>
<dbReference type="EMBL" id="BAAALD010000043">
    <property type="protein sequence ID" value="GAA1096162.1"/>
    <property type="molecule type" value="Genomic_DNA"/>
</dbReference>
<organism evidence="4 5">
    <name type="scientific">Kitasatospora arboriphila</name>
    <dbReference type="NCBI Taxonomy" id="258052"/>
    <lineage>
        <taxon>Bacteria</taxon>
        <taxon>Bacillati</taxon>
        <taxon>Actinomycetota</taxon>
        <taxon>Actinomycetes</taxon>
        <taxon>Kitasatosporales</taxon>
        <taxon>Streptomycetaceae</taxon>
        <taxon>Kitasatospora</taxon>
    </lineage>
</organism>
<dbReference type="Gene3D" id="3.60.40.10">
    <property type="entry name" value="PPM-type phosphatase domain"/>
    <property type="match status" value="1"/>
</dbReference>
<evidence type="ECO:0000259" key="3">
    <source>
        <dbReference type="SMART" id="SM00331"/>
    </source>
</evidence>
<comment type="caution">
    <text evidence="4">The sequence shown here is derived from an EMBL/GenBank/DDBJ whole genome shotgun (WGS) entry which is preliminary data.</text>
</comment>
<reference evidence="4 5" key="1">
    <citation type="journal article" date="2019" name="Int. J. Syst. Evol. Microbiol.">
        <title>The Global Catalogue of Microorganisms (GCM) 10K type strain sequencing project: providing services to taxonomists for standard genome sequencing and annotation.</title>
        <authorList>
            <consortium name="The Broad Institute Genomics Platform"/>
            <consortium name="The Broad Institute Genome Sequencing Center for Infectious Disease"/>
            <person name="Wu L."/>
            <person name="Ma J."/>
        </authorList>
    </citation>
    <scope>NUCLEOTIDE SEQUENCE [LARGE SCALE GENOMIC DNA]</scope>
    <source>
        <strain evidence="4 5">JCM 13002</strain>
    </source>
</reference>
<keyword evidence="1" id="KW-0378">Hydrolase</keyword>
<keyword evidence="5" id="KW-1185">Reference proteome</keyword>
<dbReference type="InterPro" id="IPR052016">
    <property type="entry name" value="Bact_Sigma-Reg"/>
</dbReference>
<dbReference type="Pfam" id="PF07228">
    <property type="entry name" value="SpoIIE"/>
    <property type="match status" value="1"/>
</dbReference>
<accession>A0ABN1TQH0</accession>
<feature type="compositionally biased region" description="Basic residues" evidence="2">
    <location>
        <begin position="202"/>
        <end position="222"/>
    </location>
</feature>
<sequence length="274" mass="28074">MPDGATAPPGAAPPPASPRSLPRVAGITVASRYLPATRGLDVGGDCYDFIRLDERTAAAVIGVVQGHNTTAAALMGQVRTAVHAHATAGAAPDEVLARTNRLLADLDSDLLVSCLYAQLDRTGRQATVASAGHPPPLLRRPNGRGHALTVEAGPLLGAAASAGYPLTTLPLLDGTLLALYTDGLVEVPGTDASRTTPDHSRAGRSARRERRRTTRPAHRRAGPPRLATGRHTDDIALLVLDIAPGGAARYGTGRPSDGDPPAGTPRGRAPSGAG</sequence>
<name>A0ABN1TQH0_9ACTN</name>
<dbReference type="PANTHER" id="PTHR43156">
    <property type="entry name" value="STAGE II SPORULATION PROTEIN E-RELATED"/>
    <property type="match status" value="1"/>
</dbReference>
<proteinExistence type="predicted"/>
<gene>
    <name evidence="4" type="ORF">GCM10009663_44170</name>
</gene>
<evidence type="ECO:0000313" key="5">
    <source>
        <dbReference type="Proteomes" id="UP001499987"/>
    </source>
</evidence>
<dbReference type="RefSeq" id="WP_344625367.1">
    <property type="nucleotide sequence ID" value="NZ_BAAALD010000043.1"/>
</dbReference>
<feature type="domain" description="PPM-type phosphatase" evidence="3">
    <location>
        <begin position="24"/>
        <end position="242"/>
    </location>
</feature>
<feature type="region of interest" description="Disordered" evidence="2">
    <location>
        <begin position="1"/>
        <end position="22"/>
    </location>
</feature>
<evidence type="ECO:0000256" key="2">
    <source>
        <dbReference type="SAM" id="MobiDB-lite"/>
    </source>
</evidence>
<dbReference type="PANTHER" id="PTHR43156:SF2">
    <property type="entry name" value="STAGE II SPORULATION PROTEIN E"/>
    <property type="match status" value="1"/>
</dbReference>
<evidence type="ECO:0000256" key="1">
    <source>
        <dbReference type="ARBA" id="ARBA00022801"/>
    </source>
</evidence>
<protein>
    <recommendedName>
        <fullName evidence="3">PPM-type phosphatase domain-containing protein</fullName>
    </recommendedName>
</protein>
<feature type="region of interest" description="Disordered" evidence="2">
    <location>
        <begin position="187"/>
        <end position="232"/>
    </location>
</feature>
<dbReference type="Proteomes" id="UP001499987">
    <property type="component" value="Unassembled WGS sequence"/>
</dbReference>
<dbReference type="InterPro" id="IPR001932">
    <property type="entry name" value="PPM-type_phosphatase-like_dom"/>
</dbReference>
<dbReference type="InterPro" id="IPR036457">
    <property type="entry name" value="PPM-type-like_dom_sf"/>
</dbReference>
<dbReference type="SMART" id="SM00331">
    <property type="entry name" value="PP2C_SIG"/>
    <property type="match status" value="1"/>
</dbReference>